<accession>K1Y111</accession>
<dbReference type="EMBL" id="JH921432">
    <property type="protein sequence ID" value="EKD18829.1"/>
    <property type="molecule type" value="Genomic_DNA"/>
</dbReference>
<reference evidence="2 3" key="1">
    <citation type="journal article" date="2012" name="BMC Genomics">
        <title>Sequencing the genome of Marssonina brunnea reveals fungus-poplar co-evolution.</title>
        <authorList>
            <person name="Zhu S."/>
            <person name="Cao Y.-Z."/>
            <person name="Jiang C."/>
            <person name="Tan B.-Y."/>
            <person name="Wang Z."/>
            <person name="Feng S."/>
            <person name="Zhang L."/>
            <person name="Su X.-H."/>
            <person name="Brejova B."/>
            <person name="Vinar T."/>
            <person name="Xu M."/>
            <person name="Wang M.-X."/>
            <person name="Zhang S.-G."/>
            <person name="Huang M.-R."/>
            <person name="Wu R."/>
            <person name="Zhou Y."/>
        </authorList>
    </citation>
    <scope>NUCLEOTIDE SEQUENCE [LARGE SCALE GENOMIC DNA]</scope>
    <source>
        <strain evidence="2 3">MB_m1</strain>
    </source>
</reference>
<keyword evidence="1" id="KW-0812">Transmembrane</keyword>
<proteinExistence type="predicted"/>
<keyword evidence="1" id="KW-1133">Transmembrane helix</keyword>
<dbReference type="InParanoid" id="K1Y111"/>
<sequence>MRAREERELVKSKLRSKEMETFTHAEPMIFNGCKLSLDKDGFGLSVGQKGQGERLAVIKLDSATRAKEYLEQRARGAYLATICYPEASCALSMAAQHQEPRDEDYKALNKVIQWLIDHPTRGIHYVPLDLRTAKLFIGFVAILGNEAHVGENEFTLTGNIFYWVSQKCKRVIRAVLAFELYVMSLGIDMAIVMSTTFAQITAQLGILNFPVVVCIDSYSLYECMVKLGTIKEKRLMIDIMAIRESYERRELFEVRWIGGKSNPADAMTKVGTNTSLQELVLTNTLKVQVDGWVERPL</sequence>
<dbReference type="eggNOG" id="KOG0017">
    <property type="taxonomic scope" value="Eukaryota"/>
</dbReference>
<keyword evidence="3" id="KW-1185">Reference proteome</keyword>
<evidence type="ECO:0000313" key="2">
    <source>
        <dbReference type="EMBL" id="EKD18829.1"/>
    </source>
</evidence>
<dbReference type="AlphaFoldDB" id="K1Y111"/>
<protein>
    <submittedName>
        <fullName evidence="2">Polyprotein</fullName>
    </submittedName>
</protein>
<dbReference type="HOGENOM" id="CLU_002055_1_1_1"/>
<evidence type="ECO:0000256" key="1">
    <source>
        <dbReference type="SAM" id="Phobius"/>
    </source>
</evidence>
<dbReference type="OrthoDB" id="411592at2759"/>
<feature type="transmembrane region" description="Helical" evidence="1">
    <location>
        <begin position="171"/>
        <end position="194"/>
    </location>
</feature>
<keyword evidence="1" id="KW-0472">Membrane</keyword>
<dbReference type="Proteomes" id="UP000006753">
    <property type="component" value="Unassembled WGS sequence"/>
</dbReference>
<evidence type="ECO:0000313" key="3">
    <source>
        <dbReference type="Proteomes" id="UP000006753"/>
    </source>
</evidence>
<organism evidence="2 3">
    <name type="scientific">Marssonina brunnea f. sp. multigermtubi (strain MB_m1)</name>
    <name type="common">Marssonina leaf spot fungus</name>
    <dbReference type="NCBI Taxonomy" id="1072389"/>
    <lineage>
        <taxon>Eukaryota</taxon>
        <taxon>Fungi</taxon>
        <taxon>Dikarya</taxon>
        <taxon>Ascomycota</taxon>
        <taxon>Pezizomycotina</taxon>
        <taxon>Leotiomycetes</taxon>
        <taxon>Helotiales</taxon>
        <taxon>Drepanopezizaceae</taxon>
        <taxon>Drepanopeziza</taxon>
    </lineage>
</organism>
<name>K1Y111_MARBU</name>
<gene>
    <name evidence="2" type="ORF">MBM_03071</name>
</gene>
<dbReference type="KEGG" id="mbe:MBM_03071"/>